<keyword evidence="1" id="KW-0732">Signal</keyword>
<gene>
    <name evidence="2" type="ORF">AB7878_00910</name>
</gene>
<organism evidence="2 3">
    <name type="scientific">Rhodanobacter humi</name>
    <dbReference type="NCBI Taxonomy" id="1888173"/>
    <lineage>
        <taxon>Bacteria</taxon>
        <taxon>Pseudomonadati</taxon>
        <taxon>Pseudomonadota</taxon>
        <taxon>Gammaproteobacteria</taxon>
        <taxon>Lysobacterales</taxon>
        <taxon>Rhodanobacteraceae</taxon>
        <taxon>Rhodanobacter</taxon>
    </lineage>
</organism>
<dbReference type="Proteomes" id="UP001562159">
    <property type="component" value="Unassembled WGS sequence"/>
</dbReference>
<evidence type="ECO:0008006" key="4">
    <source>
        <dbReference type="Google" id="ProtNLM"/>
    </source>
</evidence>
<protein>
    <recommendedName>
        <fullName evidence="4">DUF1579 domain-containing protein</fullName>
    </recommendedName>
</protein>
<evidence type="ECO:0000313" key="3">
    <source>
        <dbReference type="Proteomes" id="UP001562159"/>
    </source>
</evidence>
<comment type="caution">
    <text evidence="2">The sequence shown here is derived from an EMBL/GenBank/DDBJ whole genome shotgun (WGS) entry which is preliminary data.</text>
</comment>
<evidence type="ECO:0000313" key="2">
    <source>
        <dbReference type="EMBL" id="MEY2180965.1"/>
    </source>
</evidence>
<accession>A0ABV4ALV1</accession>
<name>A0ABV4ALV1_9GAMM</name>
<sequence>MNTRLHTVLALTAIGLSTVFCHNAKACGIGDATAAGPVPLLPAGLSNAMAANAAKVSLQQLVPGMTNPLQELEPITGLYRFTFTAKGDPGIRDGTVLDQGFATWHADGTELMNSGRAPMTQSFCMGAWTRTGPQTYRLNHWALGWDPTGKTFIGPTNIREYITLDRSGNSYFGNFTLTQYSPDGKTAEGGVKGLVSATRVTADGD</sequence>
<proteinExistence type="predicted"/>
<keyword evidence="3" id="KW-1185">Reference proteome</keyword>
<reference evidence="2 3" key="1">
    <citation type="submission" date="2024-07" db="EMBL/GenBank/DDBJ databases">
        <title>Molecular mechanisms and environmental adaptations of flagellar loss and biofilm growth of Rhodanobacter under environmental stress.</title>
        <authorList>
            <person name="Chen M."/>
        </authorList>
    </citation>
    <scope>NUCLEOTIDE SEQUENCE [LARGE SCALE GENOMIC DNA]</scope>
    <source>
        <strain evidence="2 3">RS22</strain>
    </source>
</reference>
<evidence type="ECO:0000256" key="1">
    <source>
        <dbReference type="SAM" id="SignalP"/>
    </source>
</evidence>
<feature type="signal peptide" evidence="1">
    <location>
        <begin position="1"/>
        <end position="26"/>
    </location>
</feature>
<dbReference type="EMBL" id="JBGBPY010000001">
    <property type="protein sequence ID" value="MEY2180965.1"/>
    <property type="molecule type" value="Genomic_DNA"/>
</dbReference>
<feature type="chain" id="PRO_5045650940" description="DUF1579 domain-containing protein" evidence="1">
    <location>
        <begin position="27"/>
        <end position="205"/>
    </location>
</feature>